<reference evidence="1" key="1">
    <citation type="submission" date="2023-03" db="EMBL/GenBank/DDBJ databases">
        <title>Massive genome expansion in bonnet fungi (Mycena s.s.) driven by repeated elements and novel gene families across ecological guilds.</title>
        <authorList>
            <consortium name="Lawrence Berkeley National Laboratory"/>
            <person name="Harder C.B."/>
            <person name="Miyauchi S."/>
            <person name="Viragh M."/>
            <person name="Kuo A."/>
            <person name="Thoen E."/>
            <person name="Andreopoulos B."/>
            <person name="Lu D."/>
            <person name="Skrede I."/>
            <person name="Drula E."/>
            <person name="Henrissat B."/>
            <person name="Morin E."/>
            <person name="Kohler A."/>
            <person name="Barry K."/>
            <person name="LaButti K."/>
            <person name="Morin E."/>
            <person name="Salamov A."/>
            <person name="Lipzen A."/>
            <person name="Mereny Z."/>
            <person name="Hegedus B."/>
            <person name="Baldrian P."/>
            <person name="Stursova M."/>
            <person name="Weitz H."/>
            <person name="Taylor A."/>
            <person name="Grigoriev I.V."/>
            <person name="Nagy L.G."/>
            <person name="Martin F."/>
            <person name="Kauserud H."/>
        </authorList>
    </citation>
    <scope>NUCLEOTIDE SEQUENCE</scope>
    <source>
        <strain evidence="1">CBHHK067</strain>
    </source>
</reference>
<keyword evidence="2" id="KW-1185">Reference proteome</keyword>
<protein>
    <submittedName>
        <fullName evidence="1">Uncharacterized protein</fullName>
    </submittedName>
</protein>
<name>A0AAD7DBH0_MYCRO</name>
<gene>
    <name evidence="1" type="ORF">B0H17DRAFT_1205080</name>
</gene>
<accession>A0AAD7DBH0</accession>
<evidence type="ECO:0000313" key="1">
    <source>
        <dbReference type="EMBL" id="KAJ7683572.1"/>
    </source>
</evidence>
<evidence type="ECO:0000313" key="2">
    <source>
        <dbReference type="Proteomes" id="UP001221757"/>
    </source>
</evidence>
<dbReference type="Proteomes" id="UP001221757">
    <property type="component" value="Unassembled WGS sequence"/>
</dbReference>
<proteinExistence type="predicted"/>
<sequence length="353" mass="40426">MPSDGTLQTASNIIHYFASSNPPALKNLSTYHKHQTRLLSEIFSKIEKDRLQKLVGDTLFLHDILVAKRYIYRLERTLRGGALAVWYQTKESQDELARIQRLLAPHETSVLDKDKFNKRISEARAKDDVDMRAKIEELIKRFQSNGSRRRIMVFQRPKESYLDDLLPEVTKIQVDDEAYRTFAFKSLLGKFAATSLDPLSTLMAVVNQYIDAKLNSIQPERTFPPLDLQVIRKPSGSIVAILIGSKSHNDIQSTYCPEIEQMGKLPVLYTSQTHSDYGPSEFVVAQPAIQKRPDSRKYVVWNQGPAPSTDIYIVEKMGDDAFILATLLGREIDSDIVLTLPRDGYFWSYRNRR</sequence>
<dbReference type="AlphaFoldDB" id="A0AAD7DBH0"/>
<comment type="caution">
    <text evidence="1">The sequence shown here is derived from an EMBL/GenBank/DDBJ whole genome shotgun (WGS) entry which is preliminary data.</text>
</comment>
<organism evidence="1 2">
    <name type="scientific">Mycena rosella</name>
    <name type="common">Pink bonnet</name>
    <name type="synonym">Agaricus rosellus</name>
    <dbReference type="NCBI Taxonomy" id="1033263"/>
    <lineage>
        <taxon>Eukaryota</taxon>
        <taxon>Fungi</taxon>
        <taxon>Dikarya</taxon>
        <taxon>Basidiomycota</taxon>
        <taxon>Agaricomycotina</taxon>
        <taxon>Agaricomycetes</taxon>
        <taxon>Agaricomycetidae</taxon>
        <taxon>Agaricales</taxon>
        <taxon>Marasmiineae</taxon>
        <taxon>Mycenaceae</taxon>
        <taxon>Mycena</taxon>
    </lineage>
</organism>
<dbReference type="EMBL" id="JARKIE010000107">
    <property type="protein sequence ID" value="KAJ7683572.1"/>
    <property type="molecule type" value="Genomic_DNA"/>
</dbReference>